<organism evidence="16 17">
    <name type="scientific">Mesorhabditis spiculigera</name>
    <dbReference type="NCBI Taxonomy" id="96644"/>
    <lineage>
        <taxon>Eukaryota</taxon>
        <taxon>Metazoa</taxon>
        <taxon>Ecdysozoa</taxon>
        <taxon>Nematoda</taxon>
        <taxon>Chromadorea</taxon>
        <taxon>Rhabditida</taxon>
        <taxon>Rhabditina</taxon>
        <taxon>Rhabditomorpha</taxon>
        <taxon>Rhabditoidea</taxon>
        <taxon>Rhabditidae</taxon>
        <taxon>Mesorhabditinae</taxon>
        <taxon>Mesorhabditis</taxon>
    </lineage>
</organism>
<dbReference type="PRINTS" id="PR01078">
    <property type="entry name" value="AMINACHANNEL"/>
</dbReference>
<feature type="region of interest" description="Disordered" evidence="14">
    <location>
        <begin position="1142"/>
        <end position="1161"/>
    </location>
</feature>
<keyword evidence="8 13" id="KW-0406">Ion transport</keyword>
<evidence type="ECO:0000256" key="10">
    <source>
        <dbReference type="ARBA" id="ARBA00023180"/>
    </source>
</evidence>
<dbReference type="Pfam" id="PF00858">
    <property type="entry name" value="ASC"/>
    <property type="match status" value="2"/>
</dbReference>
<keyword evidence="3 13" id="KW-0813">Transport</keyword>
<dbReference type="Gene3D" id="1.10.287.770">
    <property type="entry name" value="YojJ-like"/>
    <property type="match status" value="1"/>
</dbReference>
<evidence type="ECO:0000256" key="12">
    <source>
        <dbReference type="ARBA" id="ARBA00023303"/>
    </source>
</evidence>
<feature type="compositionally biased region" description="Polar residues" evidence="14">
    <location>
        <begin position="887"/>
        <end position="902"/>
    </location>
</feature>
<feature type="non-terminal residue" evidence="16">
    <location>
        <position position="1"/>
    </location>
</feature>
<keyword evidence="7" id="KW-0915">Sodium</keyword>
<keyword evidence="9 15" id="KW-0472">Membrane</keyword>
<keyword evidence="6 15" id="KW-1133">Transmembrane helix</keyword>
<dbReference type="GO" id="GO:0005886">
    <property type="term" value="C:plasma membrane"/>
    <property type="evidence" value="ECO:0007669"/>
    <property type="project" value="TreeGrafter"/>
</dbReference>
<evidence type="ECO:0000256" key="11">
    <source>
        <dbReference type="ARBA" id="ARBA00023201"/>
    </source>
</evidence>
<dbReference type="Proteomes" id="UP001177023">
    <property type="component" value="Unassembled WGS sequence"/>
</dbReference>
<keyword evidence="12 13" id="KW-0407">Ion channel</keyword>
<dbReference type="Gene3D" id="2.60.470.10">
    <property type="entry name" value="Acid-sensing ion channels like domains"/>
    <property type="match status" value="1"/>
</dbReference>
<evidence type="ECO:0000256" key="6">
    <source>
        <dbReference type="ARBA" id="ARBA00022989"/>
    </source>
</evidence>
<feature type="region of interest" description="Disordered" evidence="14">
    <location>
        <begin position="981"/>
        <end position="1130"/>
    </location>
</feature>
<evidence type="ECO:0000256" key="1">
    <source>
        <dbReference type="ARBA" id="ARBA00004141"/>
    </source>
</evidence>
<accession>A0AA36CNI3</accession>
<evidence type="ECO:0000256" key="3">
    <source>
        <dbReference type="ARBA" id="ARBA00022448"/>
    </source>
</evidence>
<evidence type="ECO:0000313" key="17">
    <source>
        <dbReference type="Proteomes" id="UP001177023"/>
    </source>
</evidence>
<evidence type="ECO:0000256" key="8">
    <source>
        <dbReference type="ARBA" id="ARBA00023065"/>
    </source>
</evidence>
<keyword evidence="4 13" id="KW-0894">Sodium channel</keyword>
<keyword evidence="5 13" id="KW-0812">Transmembrane</keyword>
<reference evidence="16" key="1">
    <citation type="submission" date="2023-06" db="EMBL/GenBank/DDBJ databases">
        <authorList>
            <person name="Delattre M."/>
        </authorList>
    </citation>
    <scope>NUCLEOTIDE SEQUENCE</scope>
    <source>
        <strain evidence="16">AF72</strain>
    </source>
</reference>
<comment type="caution">
    <text evidence="16">The sequence shown here is derived from an EMBL/GenBank/DDBJ whole genome shotgun (WGS) entry which is preliminary data.</text>
</comment>
<keyword evidence="10" id="KW-0325">Glycoprotein</keyword>
<gene>
    <name evidence="16" type="ORF">MSPICULIGERA_LOCUS10750</name>
</gene>
<comment type="subcellular location">
    <subcellularLocation>
        <location evidence="1">Membrane</location>
        <topology evidence="1">Multi-pass membrane protein</topology>
    </subcellularLocation>
</comment>
<feature type="region of interest" description="Disordered" evidence="14">
    <location>
        <begin position="867"/>
        <end position="903"/>
    </location>
</feature>
<comment type="similarity">
    <text evidence="2 13">Belongs to the amiloride-sensitive sodium channel (TC 1.A.6) family.</text>
</comment>
<evidence type="ECO:0000256" key="7">
    <source>
        <dbReference type="ARBA" id="ARBA00023053"/>
    </source>
</evidence>
<keyword evidence="11 13" id="KW-0739">Sodium transport</keyword>
<sequence length="1161" mass="132333">MPRVAEKLMGTFEPRSQQISPVGSIASPTSEHGHPRRMTIVETEDGNIEVSEGFVDIIQEANVDGVRHLKGSNGWSRALWIIIILLFIVLALYQIYSQISFFWSNPVATDIEAEYPNSVQLPAVAICNNNQYRLTYITNARHTRKPTSYKNLLTGGGNSSIFDQILQNIWDKDAVTFFRKAAHMKTNMILKCTWPNGTACLPRHFKQIWTMSGICYVINSDPHNPVRVSGSGSGHGLQLLLNVESYERIEACTPYFKARAQAGLKILIYNQTDIPESTMNGVNVPPGYSMDIPFKMQHRHKIPSAKACLEETEENKRAAAEDFFSPDNIRTCAIRIYVQKIEKFCDCTIRHAFPQSPTTVPFRRCNIDDYFGCVERAISKVRESGDTASCLPPCESIDYTAWQDMNRLPTNIMPPVIDEDEEEDEQDVIEDEDEEIDRLAQQIRSRPVSSENKTEFFVCDDADQLSDNIVKSITRVAKNAFEKQSRFQDDIHLKTKRLIAKLLIAKNRLISNDWGWKNEEFVSVYQRLNTSCPCFSALREKHSEVVIALTNPPAAGEENKAHQLHMLLDERDNQRQPERFKAIGDMKAVYGDNVETSLKQMELVADYIGKLWAIFVEKNFHVNMNQELGRMDRILELMNQYDHGKLHRKTWADKMQSRSMRHFFEEEFYDNWYQPIHADLQQKIQKVLNDAEQNEWKKMEEEIKDGHVEKIGSVLYFGKLNYQNATRFRDFLVDLRSCLNGEVNATSLELLNGFKKGYKEFQSAYNNLYKKELPSYLENFDFDTKFESDNFAMVNIYLSKMNLERWRQKKTYTFWSLACDIGGALGLFLGASLLTLIELLYLCFHYGFCHEGVRKIKRNTWVRKITNAGPATPPYTTPRSGRASGAGQKSNGETPKHSSLWSNPLAEPDLESGLASPRKSIVWSEDLKASPNYHDHPHYHHDETVPHSKEFSVIPEADEEATSPRSPYVKSVFNDWPEFEPIDRNTTVTQTTPAGQLIDPDFGSLQASTSSEDETTTASLSRPTLFHPHRFSNDPAPEAVAPIESRPSLASPEADLTSPDSGRDPDQTPIPGRKPPESILFLNDYGPPDAHDDYPAVHRTPNYGDFDRFQDPLDDEEDEEEGDEATPMLRAPDEYRDAISASPELESSISESFPHLFAKPK</sequence>
<dbReference type="GO" id="GO:0015280">
    <property type="term" value="F:ligand-gated sodium channel activity"/>
    <property type="evidence" value="ECO:0007669"/>
    <property type="project" value="TreeGrafter"/>
</dbReference>
<evidence type="ECO:0000256" key="13">
    <source>
        <dbReference type="RuleBase" id="RU000679"/>
    </source>
</evidence>
<dbReference type="EMBL" id="CATQJA010002596">
    <property type="protein sequence ID" value="CAJ0572362.1"/>
    <property type="molecule type" value="Genomic_DNA"/>
</dbReference>
<keyword evidence="17" id="KW-1185">Reference proteome</keyword>
<protein>
    <submittedName>
        <fullName evidence="16">Uncharacterized protein</fullName>
    </submittedName>
</protein>
<evidence type="ECO:0000256" key="5">
    <source>
        <dbReference type="ARBA" id="ARBA00022692"/>
    </source>
</evidence>
<dbReference type="PANTHER" id="PTHR11690">
    <property type="entry name" value="AMILORIDE-SENSITIVE SODIUM CHANNEL-RELATED"/>
    <property type="match status" value="1"/>
</dbReference>
<feature type="compositionally biased region" description="Acidic residues" evidence="14">
    <location>
        <begin position="1112"/>
        <end position="1124"/>
    </location>
</feature>
<name>A0AA36CNI3_9BILA</name>
<evidence type="ECO:0000256" key="15">
    <source>
        <dbReference type="SAM" id="Phobius"/>
    </source>
</evidence>
<dbReference type="PANTHER" id="PTHR11690:SF296">
    <property type="entry name" value="DEGENERIN-LIKE PROTEIN DEL-10"/>
    <property type="match status" value="1"/>
</dbReference>
<feature type="compositionally biased region" description="Polar residues" evidence="14">
    <location>
        <begin position="984"/>
        <end position="994"/>
    </location>
</feature>
<proteinExistence type="inferred from homology"/>
<evidence type="ECO:0000256" key="14">
    <source>
        <dbReference type="SAM" id="MobiDB-lite"/>
    </source>
</evidence>
<dbReference type="AlphaFoldDB" id="A0AA36CNI3"/>
<dbReference type="InterPro" id="IPR001873">
    <property type="entry name" value="ENaC"/>
</dbReference>
<evidence type="ECO:0000313" key="16">
    <source>
        <dbReference type="EMBL" id="CAJ0572362.1"/>
    </source>
</evidence>
<evidence type="ECO:0000256" key="4">
    <source>
        <dbReference type="ARBA" id="ARBA00022461"/>
    </source>
</evidence>
<feature type="transmembrane region" description="Helical" evidence="15">
    <location>
        <begin position="78"/>
        <end position="96"/>
    </location>
</feature>
<evidence type="ECO:0000256" key="2">
    <source>
        <dbReference type="ARBA" id="ARBA00007193"/>
    </source>
</evidence>
<evidence type="ECO:0000256" key="9">
    <source>
        <dbReference type="ARBA" id="ARBA00023136"/>
    </source>
</evidence>